<dbReference type="AlphaFoldDB" id="A0A1L9SZF5"/>
<gene>
    <name evidence="2" type="ORF">ASPSYDRAFT_51970</name>
</gene>
<protein>
    <recommendedName>
        <fullName evidence="4">Cyanovirin-N domain-containing protein</fullName>
    </recommendedName>
</protein>
<proteinExistence type="predicted"/>
<evidence type="ECO:0000256" key="1">
    <source>
        <dbReference type="SAM" id="SignalP"/>
    </source>
</evidence>
<organism evidence="2 3">
    <name type="scientific">Aspergillus sydowii CBS 593.65</name>
    <dbReference type="NCBI Taxonomy" id="1036612"/>
    <lineage>
        <taxon>Eukaryota</taxon>
        <taxon>Fungi</taxon>
        <taxon>Dikarya</taxon>
        <taxon>Ascomycota</taxon>
        <taxon>Pezizomycotina</taxon>
        <taxon>Eurotiomycetes</taxon>
        <taxon>Eurotiomycetidae</taxon>
        <taxon>Eurotiales</taxon>
        <taxon>Aspergillaceae</taxon>
        <taxon>Aspergillus</taxon>
        <taxon>Aspergillus subgen. Nidulantes</taxon>
    </lineage>
</organism>
<dbReference type="Proteomes" id="UP000184356">
    <property type="component" value="Unassembled WGS sequence"/>
</dbReference>
<accession>A0A1L9SZF5</accession>
<dbReference type="GeneID" id="63764476"/>
<dbReference type="VEuPathDB" id="FungiDB:ASPSYDRAFT_51970"/>
<evidence type="ECO:0000313" key="2">
    <source>
        <dbReference type="EMBL" id="OJJ52558.1"/>
    </source>
</evidence>
<evidence type="ECO:0008006" key="4">
    <source>
        <dbReference type="Google" id="ProtNLM"/>
    </source>
</evidence>
<dbReference type="EMBL" id="KV878601">
    <property type="protein sequence ID" value="OJJ52558.1"/>
    <property type="molecule type" value="Genomic_DNA"/>
</dbReference>
<keyword evidence="3" id="KW-1185">Reference proteome</keyword>
<keyword evidence="1" id="KW-0732">Signal</keyword>
<dbReference type="OrthoDB" id="3489571at2759"/>
<name>A0A1L9SZF5_9EURO</name>
<dbReference type="RefSeq" id="XP_040696364.1">
    <property type="nucleotide sequence ID" value="XM_040848403.1"/>
</dbReference>
<feature type="chain" id="PRO_5012702239" description="Cyanovirin-N domain-containing protein" evidence="1">
    <location>
        <begin position="20"/>
        <end position="105"/>
    </location>
</feature>
<evidence type="ECO:0000313" key="3">
    <source>
        <dbReference type="Proteomes" id="UP000184356"/>
    </source>
</evidence>
<sequence length="105" mass="11684">MELKFQTLIIATVATGAIADLHVQGVCIDTPGQGVEVYNRLATEKACEAYKSRNTGSEQWDQCPDCTILNEKDLLYYCESKDGHIGWDELNYYCKQNGAGDSVAW</sequence>
<reference evidence="3" key="1">
    <citation type="journal article" date="2017" name="Genome Biol.">
        <title>Comparative genomics reveals high biological diversity and specific adaptations in the industrially and medically important fungal genus Aspergillus.</title>
        <authorList>
            <person name="de Vries R.P."/>
            <person name="Riley R."/>
            <person name="Wiebenga A."/>
            <person name="Aguilar-Osorio G."/>
            <person name="Amillis S."/>
            <person name="Uchima C.A."/>
            <person name="Anderluh G."/>
            <person name="Asadollahi M."/>
            <person name="Askin M."/>
            <person name="Barry K."/>
            <person name="Battaglia E."/>
            <person name="Bayram O."/>
            <person name="Benocci T."/>
            <person name="Braus-Stromeyer S.A."/>
            <person name="Caldana C."/>
            <person name="Canovas D."/>
            <person name="Cerqueira G.C."/>
            <person name="Chen F."/>
            <person name="Chen W."/>
            <person name="Choi C."/>
            <person name="Clum A."/>
            <person name="Dos Santos R.A."/>
            <person name="Damasio A.R."/>
            <person name="Diallinas G."/>
            <person name="Emri T."/>
            <person name="Fekete E."/>
            <person name="Flipphi M."/>
            <person name="Freyberg S."/>
            <person name="Gallo A."/>
            <person name="Gournas C."/>
            <person name="Habgood R."/>
            <person name="Hainaut M."/>
            <person name="Harispe M.L."/>
            <person name="Henrissat B."/>
            <person name="Hilden K.S."/>
            <person name="Hope R."/>
            <person name="Hossain A."/>
            <person name="Karabika E."/>
            <person name="Karaffa L."/>
            <person name="Karanyi Z."/>
            <person name="Krasevec N."/>
            <person name="Kuo A."/>
            <person name="Kusch H."/>
            <person name="LaButti K."/>
            <person name="Lagendijk E.L."/>
            <person name="Lapidus A."/>
            <person name="Levasseur A."/>
            <person name="Lindquist E."/>
            <person name="Lipzen A."/>
            <person name="Logrieco A.F."/>
            <person name="MacCabe A."/>
            <person name="Maekelae M.R."/>
            <person name="Malavazi I."/>
            <person name="Melin P."/>
            <person name="Meyer V."/>
            <person name="Mielnichuk N."/>
            <person name="Miskei M."/>
            <person name="Molnar A.P."/>
            <person name="Mule G."/>
            <person name="Ngan C.Y."/>
            <person name="Orejas M."/>
            <person name="Orosz E."/>
            <person name="Ouedraogo J.P."/>
            <person name="Overkamp K.M."/>
            <person name="Park H.-S."/>
            <person name="Perrone G."/>
            <person name="Piumi F."/>
            <person name="Punt P.J."/>
            <person name="Ram A.F."/>
            <person name="Ramon A."/>
            <person name="Rauscher S."/>
            <person name="Record E."/>
            <person name="Riano-Pachon D.M."/>
            <person name="Robert V."/>
            <person name="Roehrig J."/>
            <person name="Ruller R."/>
            <person name="Salamov A."/>
            <person name="Salih N.S."/>
            <person name="Samson R.A."/>
            <person name="Sandor E."/>
            <person name="Sanguinetti M."/>
            <person name="Schuetze T."/>
            <person name="Sepcic K."/>
            <person name="Shelest E."/>
            <person name="Sherlock G."/>
            <person name="Sophianopoulou V."/>
            <person name="Squina F.M."/>
            <person name="Sun H."/>
            <person name="Susca A."/>
            <person name="Todd R.B."/>
            <person name="Tsang A."/>
            <person name="Unkles S.E."/>
            <person name="van de Wiele N."/>
            <person name="van Rossen-Uffink D."/>
            <person name="Oliveira J.V."/>
            <person name="Vesth T.C."/>
            <person name="Visser J."/>
            <person name="Yu J.-H."/>
            <person name="Zhou M."/>
            <person name="Andersen M.R."/>
            <person name="Archer D.B."/>
            <person name="Baker S.E."/>
            <person name="Benoit I."/>
            <person name="Brakhage A.A."/>
            <person name="Braus G.H."/>
            <person name="Fischer R."/>
            <person name="Frisvad J.C."/>
            <person name="Goldman G.H."/>
            <person name="Houbraken J."/>
            <person name="Oakley B."/>
            <person name="Pocsi I."/>
            <person name="Scazzocchio C."/>
            <person name="Seiboth B."/>
            <person name="vanKuyk P.A."/>
            <person name="Wortman J."/>
            <person name="Dyer P.S."/>
            <person name="Grigoriev I.V."/>
        </authorList>
    </citation>
    <scope>NUCLEOTIDE SEQUENCE [LARGE SCALE GENOMIC DNA]</scope>
    <source>
        <strain evidence="3">CBS 593.65</strain>
    </source>
</reference>
<feature type="signal peptide" evidence="1">
    <location>
        <begin position="1"/>
        <end position="19"/>
    </location>
</feature>